<dbReference type="Gene3D" id="1.10.10.690">
    <property type="entry name" value="YidB-like"/>
    <property type="match status" value="1"/>
</dbReference>
<organism evidence="1 2">
    <name type="scientific">Rhodopseudomonas faecalis</name>
    <dbReference type="NCBI Taxonomy" id="99655"/>
    <lineage>
        <taxon>Bacteria</taxon>
        <taxon>Pseudomonadati</taxon>
        <taxon>Pseudomonadota</taxon>
        <taxon>Alphaproteobacteria</taxon>
        <taxon>Hyphomicrobiales</taxon>
        <taxon>Nitrobacteraceae</taxon>
        <taxon>Rhodopseudomonas</taxon>
    </lineage>
</organism>
<evidence type="ECO:0000313" key="2">
    <source>
        <dbReference type="Proteomes" id="UP000248148"/>
    </source>
</evidence>
<protein>
    <submittedName>
        <fullName evidence="1">Uncharacterized protein DUF937</fullName>
    </submittedName>
</protein>
<dbReference type="RefSeq" id="WP_013502957.1">
    <property type="nucleotide sequence ID" value="NZ_QJTI01000013.1"/>
</dbReference>
<dbReference type="OrthoDB" id="4235777at2"/>
<dbReference type="SUPFAM" id="SSF140804">
    <property type="entry name" value="YidB-like"/>
    <property type="match status" value="1"/>
</dbReference>
<evidence type="ECO:0000313" key="1">
    <source>
        <dbReference type="EMBL" id="PYF02249.1"/>
    </source>
</evidence>
<dbReference type="Pfam" id="PF20159">
    <property type="entry name" value="YidB"/>
    <property type="match status" value="1"/>
</dbReference>
<dbReference type="InterPro" id="IPR027405">
    <property type="entry name" value="YidB-like"/>
</dbReference>
<comment type="caution">
    <text evidence="1">The sequence shown here is derived from an EMBL/GenBank/DDBJ whole genome shotgun (WGS) entry which is preliminary data.</text>
</comment>
<proteinExistence type="predicted"/>
<dbReference type="InterPro" id="IPR045372">
    <property type="entry name" value="YidB"/>
</dbReference>
<gene>
    <name evidence="1" type="ORF">BJ122_11333</name>
</gene>
<dbReference type="EMBL" id="QJTI01000013">
    <property type="protein sequence ID" value="PYF02249.1"/>
    <property type="molecule type" value="Genomic_DNA"/>
</dbReference>
<accession>A0A318TRJ4</accession>
<dbReference type="Proteomes" id="UP000248148">
    <property type="component" value="Unassembled WGS sequence"/>
</dbReference>
<dbReference type="AlphaFoldDB" id="A0A318TRJ4"/>
<name>A0A318TRJ4_9BRAD</name>
<reference evidence="1 2" key="1">
    <citation type="submission" date="2018-06" db="EMBL/GenBank/DDBJ databases">
        <title>Genomic Encyclopedia of Archaeal and Bacterial Type Strains, Phase II (KMG-II): from individual species to whole genera.</title>
        <authorList>
            <person name="Goeker M."/>
        </authorList>
    </citation>
    <scope>NUCLEOTIDE SEQUENCE [LARGE SCALE GENOMIC DNA]</scope>
    <source>
        <strain evidence="1 2">JCM 11668</strain>
    </source>
</reference>
<sequence length="120" mass="12708">MGFLDDVGSAIKGAIDKIETAAIPAMISEALAKTDFGDLQGLIDKLRLGGLKEQVNSWLSNGRNLPVTAQQIHDALGNEQVKQLADKFGVPLDAVSKFLADHLPTVVDQASPEGKIESNA</sequence>
<keyword evidence="2" id="KW-1185">Reference proteome</keyword>